<sequence length="532" mass="58093">MPRPKRSKVAPSAPITFPHLAKPAIASAAQKQQLMFSPASSGRVTTTSDDSDGLVVSKKTEARRRGTKAQEYTMSGALAPEDIGPTRLKPPSNQTRAAISKIAREADYATTVAEGKARQGVAQAEAATEPDQIPSSIPTEPVPVSKPSLNRLGNSSATKSTQMGLGSRIGETPRPQPSMLGATFKKRARQPSLLQMLQTQNDPSDDLDDDALDDFRPDDESTPMIKSMLQTDAQHTSSSSRQTPGSRKRKLATPEIQVPASQSLDPPSSPPSVLPQEEEDLYGLPAEEGRPEPTLPRQRPIQTPQRQIDSDTLAPPRSSSPVKPKARETRSKNTEVATRPQQSRRKQLSPAPSPLSSASTNISPIKPVPLKPLTTATLQNLLPRRRARPKPRGEYDIPSSSDVELDNTGLGEDEDELSFHATTKARRKKPFPIVQKRGGKAKDVPGKRMSKTYTKKITVESDNENDEDDNDDGEEENENGVFSRGSRKTPALDGKAKDEMKRLADKFREVDQYTLDFEDMTGNSSSQMKDAR</sequence>
<evidence type="ECO:0000313" key="2">
    <source>
        <dbReference type="EMBL" id="KAF6225023.1"/>
    </source>
</evidence>
<organism evidence="2 3">
    <name type="scientific">Letharia lupina</name>
    <dbReference type="NCBI Taxonomy" id="560253"/>
    <lineage>
        <taxon>Eukaryota</taxon>
        <taxon>Fungi</taxon>
        <taxon>Dikarya</taxon>
        <taxon>Ascomycota</taxon>
        <taxon>Pezizomycotina</taxon>
        <taxon>Lecanoromycetes</taxon>
        <taxon>OSLEUM clade</taxon>
        <taxon>Lecanoromycetidae</taxon>
        <taxon>Lecanorales</taxon>
        <taxon>Lecanorineae</taxon>
        <taxon>Parmeliaceae</taxon>
        <taxon>Letharia</taxon>
    </lineage>
</organism>
<dbReference type="RefSeq" id="XP_037153890.1">
    <property type="nucleotide sequence ID" value="XM_037301073.1"/>
</dbReference>
<evidence type="ECO:0000313" key="3">
    <source>
        <dbReference type="Proteomes" id="UP000593566"/>
    </source>
</evidence>
<accession>A0A8H6CKA7</accession>
<feature type="compositionally biased region" description="Polar residues" evidence="1">
    <location>
        <begin position="228"/>
        <end position="245"/>
    </location>
</feature>
<feature type="compositionally biased region" description="Low complexity" evidence="1">
    <location>
        <begin position="348"/>
        <end position="359"/>
    </location>
</feature>
<gene>
    <name evidence="2" type="ORF">HO133_010218</name>
</gene>
<feature type="compositionally biased region" description="Polar residues" evidence="1">
    <location>
        <begin position="147"/>
        <end position="164"/>
    </location>
</feature>
<feature type="compositionally biased region" description="Polar residues" evidence="1">
    <location>
        <begin position="192"/>
        <end position="201"/>
    </location>
</feature>
<dbReference type="AlphaFoldDB" id="A0A8H6CKA7"/>
<feature type="compositionally biased region" description="Low complexity" evidence="1">
    <location>
        <begin position="295"/>
        <end position="307"/>
    </location>
</feature>
<comment type="caution">
    <text evidence="2">The sequence shown here is derived from an EMBL/GenBank/DDBJ whole genome shotgun (WGS) entry which is preliminary data.</text>
</comment>
<feature type="compositionally biased region" description="Acidic residues" evidence="1">
    <location>
        <begin position="203"/>
        <end position="212"/>
    </location>
</feature>
<dbReference type="GeneID" id="59338610"/>
<keyword evidence="3" id="KW-1185">Reference proteome</keyword>
<protein>
    <submittedName>
        <fullName evidence="2">Uncharacterized protein</fullName>
    </submittedName>
</protein>
<reference evidence="2 3" key="1">
    <citation type="journal article" date="2020" name="Genomics">
        <title>Complete, high-quality genomes from long-read metagenomic sequencing of two wolf lichen thalli reveals enigmatic genome architecture.</title>
        <authorList>
            <person name="McKenzie S.K."/>
            <person name="Walston R.F."/>
            <person name="Allen J.L."/>
        </authorList>
    </citation>
    <scope>NUCLEOTIDE SEQUENCE [LARGE SCALE GENOMIC DNA]</scope>
    <source>
        <strain evidence="2">WasteWater1</strain>
    </source>
</reference>
<dbReference type="EMBL" id="JACCJB010000008">
    <property type="protein sequence ID" value="KAF6225023.1"/>
    <property type="molecule type" value="Genomic_DNA"/>
</dbReference>
<name>A0A8H6CKA7_9LECA</name>
<feature type="compositionally biased region" description="Polar residues" evidence="1">
    <location>
        <begin position="37"/>
        <end position="48"/>
    </location>
</feature>
<proteinExistence type="predicted"/>
<evidence type="ECO:0000256" key="1">
    <source>
        <dbReference type="SAM" id="MobiDB-lite"/>
    </source>
</evidence>
<feature type="compositionally biased region" description="Acidic residues" evidence="1">
    <location>
        <begin position="461"/>
        <end position="478"/>
    </location>
</feature>
<dbReference type="Proteomes" id="UP000593566">
    <property type="component" value="Unassembled WGS sequence"/>
</dbReference>
<feature type="region of interest" description="Disordered" evidence="1">
    <location>
        <begin position="116"/>
        <end position="499"/>
    </location>
</feature>
<feature type="region of interest" description="Disordered" evidence="1">
    <location>
        <begin position="37"/>
        <end position="95"/>
    </location>
</feature>